<keyword evidence="3" id="KW-0378">Hydrolase</keyword>
<sequence>MKPPSAGRLRGATIPHHPRSTASKSSAYANPPQRSGHNLHAHHTTPYAQGGHTTVENLKLYCSHHHTAIHHGQCAT</sequence>
<feature type="domain" description="HNH" evidence="2">
    <location>
        <begin position="37"/>
        <end position="71"/>
    </location>
</feature>
<dbReference type="GO" id="GO:0008270">
    <property type="term" value="F:zinc ion binding"/>
    <property type="evidence" value="ECO:0007669"/>
    <property type="project" value="InterPro"/>
</dbReference>
<feature type="compositionally biased region" description="Polar residues" evidence="1">
    <location>
        <begin position="20"/>
        <end position="36"/>
    </location>
</feature>
<name>A0A941IWJ2_9ACTN</name>
<evidence type="ECO:0000313" key="4">
    <source>
        <dbReference type="Proteomes" id="UP000675781"/>
    </source>
</evidence>
<proteinExistence type="predicted"/>
<evidence type="ECO:0000259" key="2">
    <source>
        <dbReference type="Pfam" id="PF01844"/>
    </source>
</evidence>
<comment type="caution">
    <text evidence="3">The sequence shown here is derived from an EMBL/GenBank/DDBJ whole genome shotgun (WGS) entry which is preliminary data.</text>
</comment>
<evidence type="ECO:0000313" key="3">
    <source>
        <dbReference type="EMBL" id="MBR7839501.1"/>
    </source>
</evidence>
<evidence type="ECO:0000256" key="1">
    <source>
        <dbReference type="SAM" id="MobiDB-lite"/>
    </source>
</evidence>
<dbReference type="CDD" id="cd00085">
    <property type="entry name" value="HNHc"/>
    <property type="match status" value="1"/>
</dbReference>
<keyword evidence="4" id="KW-1185">Reference proteome</keyword>
<keyword evidence="3" id="KW-0255">Endonuclease</keyword>
<protein>
    <submittedName>
        <fullName evidence="3">HNH endonuclease</fullName>
    </submittedName>
</protein>
<dbReference type="InterPro" id="IPR002711">
    <property type="entry name" value="HNH"/>
</dbReference>
<dbReference type="InterPro" id="IPR003615">
    <property type="entry name" value="HNH_nuc"/>
</dbReference>
<organism evidence="3 4">
    <name type="scientific">Actinospica durhamensis</name>
    <dbReference type="NCBI Taxonomy" id="1508375"/>
    <lineage>
        <taxon>Bacteria</taxon>
        <taxon>Bacillati</taxon>
        <taxon>Actinomycetota</taxon>
        <taxon>Actinomycetes</taxon>
        <taxon>Catenulisporales</taxon>
        <taxon>Actinospicaceae</taxon>
        <taxon>Actinospica</taxon>
    </lineage>
</organism>
<gene>
    <name evidence="3" type="ORF">KDL01_39965</name>
</gene>
<dbReference type="GO" id="GO:0004519">
    <property type="term" value="F:endonuclease activity"/>
    <property type="evidence" value="ECO:0007669"/>
    <property type="project" value="UniProtKB-KW"/>
</dbReference>
<reference evidence="3" key="1">
    <citation type="submission" date="2021-04" db="EMBL/GenBank/DDBJ databases">
        <title>Genome based classification of Actinospica acidithermotolerans sp. nov., an actinobacterium isolated from an Indonesian hot spring.</title>
        <authorList>
            <person name="Kusuma A.B."/>
            <person name="Putra K.E."/>
            <person name="Nafisah S."/>
            <person name="Loh J."/>
            <person name="Nouioui I."/>
            <person name="Goodfellow M."/>
        </authorList>
    </citation>
    <scope>NUCLEOTIDE SEQUENCE</scope>
    <source>
        <strain evidence="3">CSCA 57</strain>
    </source>
</reference>
<dbReference type="GO" id="GO:0003676">
    <property type="term" value="F:nucleic acid binding"/>
    <property type="evidence" value="ECO:0007669"/>
    <property type="project" value="InterPro"/>
</dbReference>
<dbReference type="Proteomes" id="UP000675781">
    <property type="component" value="Unassembled WGS sequence"/>
</dbReference>
<feature type="region of interest" description="Disordered" evidence="1">
    <location>
        <begin position="1"/>
        <end position="51"/>
    </location>
</feature>
<dbReference type="EMBL" id="JAGSOG010000466">
    <property type="protein sequence ID" value="MBR7839501.1"/>
    <property type="molecule type" value="Genomic_DNA"/>
</dbReference>
<keyword evidence="3" id="KW-0540">Nuclease</keyword>
<accession>A0A941IWJ2</accession>
<dbReference type="RefSeq" id="WP_212533932.1">
    <property type="nucleotide sequence ID" value="NZ_JAGSOG010000466.1"/>
</dbReference>
<dbReference type="Pfam" id="PF01844">
    <property type="entry name" value="HNH"/>
    <property type="match status" value="1"/>
</dbReference>
<dbReference type="AlphaFoldDB" id="A0A941IWJ2"/>